<comment type="subcellular location">
    <subcellularLocation>
        <location evidence="7">Cytoplasm</location>
    </subcellularLocation>
</comment>
<evidence type="ECO:0000256" key="7">
    <source>
        <dbReference type="HAMAP-Rule" id="MF_00083"/>
    </source>
</evidence>
<dbReference type="GO" id="GO:0000049">
    <property type="term" value="F:tRNA binding"/>
    <property type="evidence" value="ECO:0007669"/>
    <property type="project" value="UniProtKB-UniRule"/>
</dbReference>
<evidence type="ECO:0000256" key="3">
    <source>
        <dbReference type="ARBA" id="ARBA00022801"/>
    </source>
</evidence>
<evidence type="ECO:0000256" key="6">
    <source>
        <dbReference type="ARBA" id="ARBA00050038"/>
    </source>
</evidence>
<dbReference type="AlphaFoldDB" id="A0A2M7XAW0"/>
<feature type="binding site" evidence="7">
    <location>
        <position position="65"/>
    </location>
    <ligand>
        <name>tRNA</name>
        <dbReference type="ChEBI" id="CHEBI:17843"/>
    </ligand>
</feature>
<evidence type="ECO:0000256" key="1">
    <source>
        <dbReference type="ARBA" id="ARBA00013260"/>
    </source>
</evidence>
<feature type="binding site" evidence="7">
    <location>
        <position position="67"/>
    </location>
    <ligand>
        <name>tRNA</name>
        <dbReference type="ChEBI" id="CHEBI:17843"/>
    </ligand>
</feature>
<comment type="similarity">
    <text evidence="5 7 9">Belongs to the PTH family.</text>
</comment>
<comment type="caution">
    <text evidence="10">The sequence shown here is derived from an EMBL/GenBank/DDBJ whole genome shotgun (WGS) entry which is preliminary data.</text>
</comment>
<comment type="function">
    <text evidence="7">Catalyzes the release of premature peptidyl moieties from peptidyl-tRNA molecules trapped in stalled 50S ribosomal subunits, and thus maintains levels of free tRNAs and 50S ribosomes.</text>
</comment>
<sequence>MKVILGLGNPGKTYEHTRHNVGFLVLDEIARRANTTFGEKKSLEAEIVEVTLKGERVLLVKPQTFMNVSGRSLAAILSKYPVSAQDVLVIYDDADLAFADIRFKAGGSSAGHNGMQSILEVFPKGTSVPRIRIGIGRPTHPDIPLDVFVLQSWTTEEMRQLQDILDTTIHLIEHEWL</sequence>
<keyword evidence="2 7" id="KW-0820">tRNA-binding</keyword>
<comment type="catalytic activity">
    <reaction evidence="7 8">
        <text>an N-acyl-L-alpha-aminoacyl-tRNA + H2O = an N-acyl-L-amino acid + a tRNA + H(+)</text>
        <dbReference type="Rhea" id="RHEA:54448"/>
        <dbReference type="Rhea" id="RHEA-COMP:10123"/>
        <dbReference type="Rhea" id="RHEA-COMP:13883"/>
        <dbReference type="ChEBI" id="CHEBI:15377"/>
        <dbReference type="ChEBI" id="CHEBI:15378"/>
        <dbReference type="ChEBI" id="CHEBI:59874"/>
        <dbReference type="ChEBI" id="CHEBI:78442"/>
        <dbReference type="ChEBI" id="CHEBI:138191"/>
        <dbReference type="EC" id="3.1.1.29"/>
    </reaction>
</comment>
<evidence type="ECO:0000313" key="11">
    <source>
        <dbReference type="Proteomes" id="UP000229385"/>
    </source>
</evidence>
<feature type="site" description="Stabilizes the basic form of H active site to accept a proton" evidence="7">
    <location>
        <position position="92"/>
    </location>
</feature>
<name>A0A2M7XAW0_9BACT</name>
<dbReference type="EC" id="3.1.1.29" evidence="1 7"/>
<dbReference type="GO" id="GO:0004045">
    <property type="term" value="F:peptidyl-tRNA hydrolase activity"/>
    <property type="evidence" value="ECO:0007669"/>
    <property type="project" value="UniProtKB-UniRule"/>
</dbReference>
<dbReference type="Proteomes" id="UP000229385">
    <property type="component" value="Unassembled WGS sequence"/>
</dbReference>
<dbReference type="InterPro" id="IPR036416">
    <property type="entry name" value="Pept_tRNA_hydro_sf"/>
</dbReference>
<dbReference type="CDD" id="cd00462">
    <property type="entry name" value="PTH"/>
    <property type="match status" value="1"/>
</dbReference>
<feature type="binding site" evidence="7">
    <location>
        <position position="113"/>
    </location>
    <ligand>
        <name>tRNA</name>
        <dbReference type="ChEBI" id="CHEBI:17843"/>
    </ligand>
</feature>
<dbReference type="Pfam" id="PF01195">
    <property type="entry name" value="Pept_tRNA_hydro"/>
    <property type="match status" value="1"/>
</dbReference>
<proteinExistence type="inferred from homology"/>
<evidence type="ECO:0000313" key="10">
    <source>
        <dbReference type="EMBL" id="PJA45015.1"/>
    </source>
</evidence>
<dbReference type="HAMAP" id="MF_00083">
    <property type="entry name" value="Pept_tRNA_hydro_bact"/>
    <property type="match status" value="1"/>
</dbReference>
<dbReference type="PROSITE" id="PS01195">
    <property type="entry name" value="PEPT_TRNA_HYDROL_1"/>
    <property type="match status" value="1"/>
</dbReference>
<dbReference type="SUPFAM" id="SSF53178">
    <property type="entry name" value="Peptidyl-tRNA hydrolase-like"/>
    <property type="match status" value="1"/>
</dbReference>
<dbReference type="GO" id="GO:0072344">
    <property type="term" value="P:rescue of stalled ribosome"/>
    <property type="evidence" value="ECO:0007669"/>
    <property type="project" value="UniProtKB-UniRule"/>
</dbReference>
<feature type="site" description="Discriminates between blocked and unblocked aminoacyl-tRNA" evidence="7">
    <location>
        <position position="9"/>
    </location>
</feature>
<dbReference type="Gene3D" id="3.40.50.1470">
    <property type="entry name" value="Peptidyl-tRNA hydrolase"/>
    <property type="match status" value="1"/>
</dbReference>
<accession>A0A2M7XAW0</accession>
<protein>
    <recommendedName>
        <fullName evidence="6 7">Peptidyl-tRNA hydrolase</fullName>
        <shortName evidence="7">Pth</shortName>
        <ecNumber evidence="1 7">3.1.1.29</ecNumber>
    </recommendedName>
</protein>
<dbReference type="NCBIfam" id="TIGR00447">
    <property type="entry name" value="pth"/>
    <property type="match status" value="1"/>
</dbReference>
<reference evidence="11" key="1">
    <citation type="submission" date="2017-09" db="EMBL/GenBank/DDBJ databases">
        <title>Depth-based differentiation of microbial function through sediment-hosted aquifers and enrichment of novel symbionts in the deep terrestrial subsurface.</title>
        <authorList>
            <person name="Probst A.J."/>
            <person name="Ladd B."/>
            <person name="Jarett J.K."/>
            <person name="Geller-Mcgrath D.E."/>
            <person name="Sieber C.M.K."/>
            <person name="Emerson J.B."/>
            <person name="Anantharaman K."/>
            <person name="Thomas B.C."/>
            <person name="Malmstrom R."/>
            <person name="Stieglmeier M."/>
            <person name="Klingl A."/>
            <person name="Woyke T."/>
            <person name="Ryan C.M."/>
            <person name="Banfield J.F."/>
        </authorList>
    </citation>
    <scope>NUCLEOTIDE SEQUENCE [LARGE SCALE GENOMIC DNA]</scope>
</reference>
<dbReference type="EMBL" id="PFWU01000054">
    <property type="protein sequence ID" value="PJA45015.1"/>
    <property type="molecule type" value="Genomic_DNA"/>
</dbReference>
<evidence type="ECO:0000256" key="9">
    <source>
        <dbReference type="RuleBase" id="RU004320"/>
    </source>
</evidence>
<evidence type="ECO:0000256" key="4">
    <source>
        <dbReference type="ARBA" id="ARBA00022884"/>
    </source>
</evidence>
<keyword evidence="3 7" id="KW-0378">Hydrolase</keyword>
<dbReference type="PANTHER" id="PTHR17224:SF1">
    <property type="entry name" value="PEPTIDYL-TRNA HYDROLASE"/>
    <property type="match status" value="1"/>
</dbReference>
<comment type="subunit">
    <text evidence="7">Monomer.</text>
</comment>
<keyword evidence="4 7" id="KW-0694">RNA-binding</keyword>
<dbReference type="InterPro" id="IPR001328">
    <property type="entry name" value="Pept_tRNA_hydro"/>
</dbReference>
<dbReference type="GO" id="GO:0005737">
    <property type="term" value="C:cytoplasm"/>
    <property type="evidence" value="ECO:0007669"/>
    <property type="project" value="UniProtKB-SubCell"/>
</dbReference>
<keyword evidence="7" id="KW-0963">Cytoplasm</keyword>
<dbReference type="PANTHER" id="PTHR17224">
    <property type="entry name" value="PEPTIDYL-TRNA HYDROLASE"/>
    <property type="match status" value="1"/>
</dbReference>
<evidence type="ECO:0000256" key="5">
    <source>
        <dbReference type="ARBA" id="ARBA00038063"/>
    </source>
</evidence>
<dbReference type="FunFam" id="3.40.50.1470:FF:000001">
    <property type="entry name" value="Peptidyl-tRNA hydrolase"/>
    <property type="match status" value="1"/>
</dbReference>
<evidence type="ECO:0000256" key="2">
    <source>
        <dbReference type="ARBA" id="ARBA00022555"/>
    </source>
</evidence>
<feature type="active site" description="Proton acceptor" evidence="7">
    <location>
        <position position="19"/>
    </location>
</feature>
<dbReference type="GO" id="GO:0006515">
    <property type="term" value="P:protein quality control for misfolded or incompletely synthesized proteins"/>
    <property type="evidence" value="ECO:0007669"/>
    <property type="project" value="UniProtKB-UniRule"/>
</dbReference>
<evidence type="ECO:0000256" key="8">
    <source>
        <dbReference type="RuleBase" id="RU000673"/>
    </source>
</evidence>
<gene>
    <name evidence="7" type="primary">pth</name>
    <name evidence="10" type="ORF">CO174_05405</name>
</gene>
<dbReference type="InterPro" id="IPR018171">
    <property type="entry name" value="Pept_tRNA_hydro_CS"/>
</dbReference>
<comment type="function">
    <text evidence="7">Hydrolyzes ribosome-free peptidyl-tRNAs (with 1 or more amino acids incorporated), which drop off the ribosome during protein synthesis, or as a result of ribosome stalling.</text>
</comment>
<feature type="binding site" evidence="7">
    <location>
        <position position="14"/>
    </location>
    <ligand>
        <name>tRNA</name>
        <dbReference type="ChEBI" id="CHEBI:17843"/>
    </ligand>
</feature>
<organism evidence="10 11">
    <name type="scientific">Candidatus Uhrbacteria bacterium CG_4_9_14_3_um_filter_50_9</name>
    <dbReference type="NCBI Taxonomy" id="1975035"/>
    <lineage>
        <taxon>Bacteria</taxon>
        <taxon>Candidatus Uhriibacteriota</taxon>
    </lineage>
</organism>